<dbReference type="InterPro" id="IPR016024">
    <property type="entry name" value="ARM-type_fold"/>
</dbReference>
<protein>
    <recommendedName>
        <fullName evidence="4">Aromatic amino acid beta-eliminating lyase/threonine aldolase domain-containing protein</fullName>
    </recommendedName>
</protein>
<dbReference type="Gene3D" id="3.40.50.10140">
    <property type="entry name" value="Toll/interleukin-1 receptor homology (TIR) domain"/>
    <property type="match status" value="1"/>
</dbReference>
<evidence type="ECO:0000256" key="2">
    <source>
        <dbReference type="ARBA" id="ARBA00006966"/>
    </source>
</evidence>
<organism evidence="5 6">
    <name type="scientific">Aphanomyces invadans</name>
    <dbReference type="NCBI Taxonomy" id="157072"/>
    <lineage>
        <taxon>Eukaryota</taxon>
        <taxon>Sar</taxon>
        <taxon>Stramenopiles</taxon>
        <taxon>Oomycota</taxon>
        <taxon>Saprolegniomycetes</taxon>
        <taxon>Saprolegniales</taxon>
        <taxon>Verrucalvaceae</taxon>
        <taxon>Aphanomyces</taxon>
    </lineage>
</organism>
<dbReference type="InterPro" id="IPR035897">
    <property type="entry name" value="Toll_tir_struct_dom_sf"/>
</dbReference>
<dbReference type="InterPro" id="IPR015422">
    <property type="entry name" value="PyrdxlP-dep_Trfase_small"/>
</dbReference>
<dbReference type="PANTHER" id="PTHR48097">
    <property type="entry name" value="L-THREONINE ALDOLASE-RELATED"/>
    <property type="match status" value="1"/>
</dbReference>
<dbReference type="InterPro" id="IPR001597">
    <property type="entry name" value="ArAA_b-elim_lyase/Thr_aldolase"/>
</dbReference>
<comment type="cofactor">
    <cofactor evidence="1">
        <name>pyridoxal 5'-phosphate</name>
        <dbReference type="ChEBI" id="CHEBI:597326"/>
    </cofactor>
</comment>
<evidence type="ECO:0000313" key="5">
    <source>
        <dbReference type="EMBL" id="RHY28547.1"/>
    </source>
</evidence>
<dbReference type="InterPro" id="IPR015424">
    <property type="entry name" value="PyrdxlP-dep_Trfase"/>
</dbReference>
<gene>
    <name evidence="5" type="ORF">DYB32_005889</name>
</gene>
<evidence type="ECO:0000256" key="1">
    <source>
        <dbReference type="ARBA" id="ARBA00001933"/>
    </source>
</evidence>
<dbReference type="AlphaFoldDB" id="A0A3R6VVS2"/>
<dbReference type="GO" id="GO:0006567">
    <property type="term" value="P:L-threonine catabolic process"/>
    <property type="evidence" value="ECO:0007669"/>
    <property type="project" value="TreeGrafter"/>
</dbReference>
<reference evidence="5 6" key="1">
    <citation type="submission" date="2018-08" db="EMBL/GenBank/DDBJ databases">
        <title>Aphanomyces genome sequencing and annotation.</title>
        <authorList>
            <person name="Minardi D."/>
            <person name="Oidtmann B."/>
            <person name="Van Der Giezen M."/>
            <person name="Studholme D.J."/>
        </authorList>
    </citation>
    <scope>NUCLEOTIDE SEQUENCE [LARGE SCALE GENOMIC DNA]</scope>
    <source>
        <strain evidence="5 6">NJM0002</strain>
    </source>
</reference>
<dbReference type="GO" id="GO:0005829">
    <property type="term" value="C:cytosol"/>
    <property type="evidence" value="ECO:0007669"/>
    <property type="project" value="TreeGrafter"/>
</dbReference>
<dbReference type="VEuPathDB" id="FungiDB:H310_03230"/>
<dbReference type="Gene3D" id="3.40.640.10">
    <property type="entry name" value="Type I PLP-dependent aspartate aminotransferase-like (Major domain)"/>
    <property type="match status" value="1"/>
</dbReference>
<dbReference type="InterPro" id="IPR011989">
    <property type="entry name" value="ARM-like"/>
</dbReference>
<dbReference type="Proteomes" id="UP000285060">
    <property type="component" value="Unassembled WGS sequence"/>
</dbReference>
<dbReference type="EMBL" id="QUSY01000565">
    <property type="protein sequence ID" value="RHY28547.1"/>
    <property type="molecule type" value="Genomic_DNA"/>
</dbReference>
<dbReference type="InterPro" id="IPR015421">
    <property type="entry name" value="PyrdxlP-dep_Trfase_major"/>
</dbReference>
<dbReference type="SUPFAM" id="SSF53383">
    <property type="entry name" value="PLP-dependent transferases"/>
    <property type="match status" value="1"/>
</dbReference>
<dbReference type="VEuPathDB" id="FungiDB:H310_03231"/>
<dbReference type="PANTHER" id="PTHR48097:SF9">
    <property type="entry name" value="L-THREONINE ALDOLASE"/>
    <property type="match status" value="1"/>
</dbReference>
<dbReference type="GO" id="GO:0008732">
    <property type="term" value="F:L-allo-threonine aldolase activity"/>
    <property type="evidence" value="ECO:0007669"/>
    <property type="project" value="TreeGrafter"/>
</dbReference>
<evidence type="ECO:0000259" key="4">
    <source>
        <dbReference type="Pfam" id="PF01212"/>
    </source>
</evidence>
<evidence type="ECO:0000313" key="6">
    <source>
        <dbReference type="Proteomes" id="UP000285060"/>
    </source>
</evidence>
<dbReference type="SUPFAM" id="SSF48371">
    <property type="entry name" value="ARM repeat"/>
    <property type="match status" value="1"/>
</dbReference>
<accession>A0A3R6VVS2</accession>
<dbReference type="Gene3D" id="1.25.10.10">
    <property type="entry name" value="Leucine-rich Repeat Variant"/>
    <property type="match status" value="1"/>
</dbReference>
<dbReference type="SUPFAM" id="SSF52200">
    <property type="entry name" value="Toll/Interleukin receptor TIR domain"/>
    <property type="match status" value="1"/>
</dbReference>
<name>A0A3R6VVS2_9STRA</name>
<sequence length="954" mass="104147">MVHTHLYADTGWLNIAWANRFSTPVKDAMGAGTLSKPAGEAEGTDVDFDTINKYLASEIAAIVTGFGAAYEPYGPKIIENGIDGHLLSALGIDEVTSIVETLGVTNAIHAKKIALFFKSFKEKQLGVALPYRQEMSSRDLSRRASKLNLQTGTIQQQTQEAAQRRRSVDMILQKARQADDIHAMPTEYHVYFAYAAGKDSLGRSMKDRVSAIHKSLVAKGLLVWFDAEKNVASSKMIDHGVLSSSVVVVFLTRAYMNQVNSDGLLDSNQYEFCQALATQTMTHIVLCVMEEDMKRYDNLTGEWREIVGDCECLDFTDETLLDVGCDELAEKIRALNAMPRTPVDMDLAGVKDLIRILKNSLTPRPTCTKVMRRLVGLAMLAPFADKMVVKGLLPALTRLIGTSKLSAGGALGAIALNKEYQPSIVKENGIRVCMAQMTCPSTVEGVREKAAVVLRCLSATEENQREIGIEGGVVAFLTLLQNGTPAQRGLFTRPYCAQRVHIETHRGDRNEFRCTGNDSQKTAACSILLAVASTEAMAGMTDTIPSVVKLYNSGTLSQKQAAKQVLERLCRHKALRGTIVSMVGEVTLTSAHKPKTPVELLSQLSEDAQSLGITAFDVYGDFSNPSSWLNTFQGEVAARLGKPRALFVPSGVMAQGIALKIHAENTKRTAFVARHNSHLHLHEQDAFKHLWNLEAIIVPPPTAVVPPGGFHPSLSVADVDTHTNIPSSPPAAVVIELPEREIGGKLIPFDQLQRMTQLARSRGAAVHMDGARLWEAGYSTNSIHEVTALFDSIYVSFYKGLGGITGAMLLGDNAFIDAAQVWLRRFGGNLYTQLPYAVSSWAGFRRYPRQTFESRRRQMQAVVAAVTQAVPVISFDPPVPHVSMVHVYLPGSVAQVTAARDAAEAATGIRVFVAARPSKIDTARSYFELNMTWVRGWTAFGDALQRVCAEGTPQ</sequence>
<feature type="domain" description="Aromatic amino acid beta-eliminating lyase/threonine aldolase" evidence="4">
    <location>
        <begin position="627"/>
        <end position="848"/>
    </location>
</feature>
<evidence type="ECO:0000256" key="3">
    <source>
        <dbReference type="ARBA" id="ARBA00022898"/>
    </source>
</evidence>
<keyword evidence="6" id="KW-1185">Reference proteome</keyword>
<keyword evidence="3" id="KW-0663">Pyridoxal phosphate</keyword>
<proteinExistence type="inferred from homology"/>
<dbReference type="Gene3D" id="3.90.1150.10">
    <property type="entry name" value="Aspartate Aminotransferase, domain 1"/>
    <property type="match status" value="1"/>
</dbReference>
<comment type="similarity">
    <text evidence="2">Belongs to the threonine aldolase family.</text>
</comment>
<dbReference type="Pfam" id="PF01212">
    <property type="entry name" value="Beta_elim_lyase"/>
    <property type="match status" value="1"/>
</dbReference>
<dbReference type="GO" id="GO:0006545">
    <property type="term" value="P:glycine biosynthetic process"/>
    <property type="evidence" value="ECO:0007669"/>
    <property type="project" value="TreeGrafter"/>
</dbReference>
<comment type="caution">
    <text evidence="5">The sequence shown here is derived from an EMBL/GenBank/DDBJ whole genome shotgun (WGS) entry which is preliminary data.</text>
</comment>